<dbReference type="InterPro" id="IPR051918">
    <property type="entry name" value="STPP_CPPED1"/>
</dbReference>
<reference evidence="1 2" key="1">
    <citation type="submission" date="2019-02" db="EMBL/GenBank/DDBJ databases">
        <title>Deep-cultivation of Planctomycetes and their phenomic and genomic characterization uncovers novel biology.</title>
        <authorList>
            <person name="Wiegand S."/>
            <person name="Jogler M."/>
            <person name="Boedeker C."/>
            <person name="Pinto D."/>
            <person name="Vollmers J."/>
            <person name="Rivas-Marin E."/>
            <person name="Kohn T."/>
            <person name="Peeters S.H."/>
            <person name="Heuer A."/>
            <person name="Rast P."/>
            <person name="Oberbeckmann S."/>
            <person name="Bunk B."/>
            <person name="Jeske O."/>
            <person name="Meyerdierks A."/>
            <person name="Storesund J.E."/>
            <person name="Kallscheuer N."/>
            <person name="Luecker S."/>
            <person name="Lage O.M."/>
            <person name="Pohl T."/>
            <person name="Merkel B.J."/>
            <person name="Hornburger P."/>
            <person name="Mueller R.-W."/>
            <person name="Bruemmer F."/>
            <person name="Labrenz M."/>
            <person name="Spormann A.M."/>
            <person name="Op den Camp H."/>
            <person name="Overmann J."/>
            <person name="Amann R."/>
            <person name="Jetten M.S.M."/>
            <person name="Mascher T."/>
            <person name="Medema M.H."/>
            <person name="Devos D.P."/>
            <person name="Kaster A.-K."/>
            <person name="Ovreas L."/>
            <person name="Rohde M."/>
            <person name="Galperin M.Y."/>
            <person name="Jogler C."/>
        </authorList>
    </citation>
    <scope>NUCLEOTIDE SEQUENCE [LARGE SCALE GENOMIC DNA]</scope>
    <source>
        <strain evidence="1 2">Q31a</strain>
    </source>
</reference>
<organism evidence="1 2">
    <name type="scientific">Aureliella helgolandensis</name>
    <dbReference type="NCBI Taxonomy" id="2527968"/>
    <lineage>
        <taxon>Bacteria</taxon>
        <taxon>Pseudomonadati</taxon>
        <taxon>Planctomycetota</taxon>
        <taxon>Planctomycetia</taxon>
        <taxon>Pirellulales</taxon>
        <taxon>Pirellulaceae</taxon>
        <taxon>Aureliella</taxon>
    </lineage>
</organism>
<name>A0A518G325_9BACT</name>
<dbReference type="EMBL" id="CP036298">
    <property type="protein sequence ID" value="QDV22993.1"/>
    <property type="molecule type" value="Genomic_DNA"/>
</dbReference>
<dbReference type="OrthoDB" id="211986at2"/>
<evidence type="ECO:0000313" key="2">
    <source>
        <dbReference type="Proteomes" id="UP000318017"/>
    </source>
</evidence>
<dbReference type="SUPFAM" id="SSF56300">
    <property type="entry name" value="Metallo-dependent phosphatases"/>
    <property type="match status" value="1"/>
</dbReference>
<dbReference type="PANTHER" id="PTHR43143:SF1">
    <property type="entry name" value="SERINE_THREONINE-PROTEIN PHOSPHATASE CPPED1"/>
    <property type="match status" value="1"/>
</dbReference>
<evidence type="ECO:0000313" key="1">
    <source>
        <dbReference type="EMBL" id="QDV22993.1"/>
    </source>
</evidence>
<proteinExistence type="predicted"/>
<dbReference type="PANTHER" id="PTHR43143">
    <property type="entry name" value="METALLOPHOSPHOESTERASE, CALCINEURIN SUPERFAMILY"/>
    <property type="match status" value="1"/>
</dbReference>
<protein>
    <submittedName>
        <fullName evidence="1">Calcineurin-like phosphoesterase superfamily domain protein</fullName>
    </submittedName>
</protein>
<dbReference type="RefSeq" id="WP_145075415.1">
    <property type="nucleotide sequence ID" value="NZ_CP036298.1"/>
</dbReference>
<gene>
    <name evidence="1" type="ORF">Q31a_12860</name>
</gene>
<accession>A0A518G325</accession>
<dbReference type="KEGG" id="ahel:Q31a_12860"/>
<dbReference type="InterPro" id="IPR029052">
    <property type="entry name" value="Metallo-depent_PP-like"/>
</dbReference>
<sequence>MSTPHSLPRRTLLQLAGSSLLLHGSAGQTSHGAAPETLQSWKMGLIADLHYGLAPDALPRLEQFMQAVESDAPDCILQLGDFNFGVDATDCMDLWQQFPGAKYHVLGNHDMDKVTKQEIVDHWEMPNNFYSFDHRGWHFIVLDRNHLRPHPASYIDYGKANFYVDSQLRGFADPEQLDWLREDLERTSLPTVVFAHQGLGMEASLAPESASGAIESILEAAKTDSGAKVKACFCGHHHLDRYQLRGGIHYVWINSASYYWVGNAYGRMAAYTDPLYTFLTFRSDQSIEIRGSQSTWASPSPQERGFPKWSELGTEIVERRLG</sequence>
<dbReference type="AlphaFoldDB" id="A0A518G325"/>
<keyword evidence="2" id="KW-1185">Reference proteome</keyword>
<dbReference type="Proteomes" id="UP000318017">
    <property type="component" value="Chromosome"/>
</dbReference>
<dbReference type="Gene3D" id="3.60.21.10">
    <property type="match status" value="1"/>
</dbReference>